<dbReference type="Pfam" id="PF01412">
    <property type="entry name" value="ArfGap"/>
    <property type="match status" value="1"/>
</dbReference>
<evidence type="ECO:0000313" key="8">
    <source>
        <dbReference type="EMBL" id="GAX25523.1"/>
    </source>
</evidence>
<feature type="domain" description="Arf-GAP" evidence="7">
    <location>
        <begin position="1"/>
        <end position="122"/>
    </location>
</feature>
<gene>
    <name evidence="8" type="ORF">FisN_12Lh058</name>
</gene>
<keyword evidence="4" id="KW-0862">Zinc</keyword>
<organism evidence="8 9">
    <name type="scientific">Fistulifera solaris</name>
    <name type="common">Oleaginous diatom</name>
    <dbReference type="NCBI Taxonomy" id="1519565"/>
    <lineage>
        <taxon>Eukaryota</taxon>
        <taxon>Sar</taxon>
        <taxon>Stramenopiles</taxon>
        <taxon>Ochrophyta</taxon>
        <taxon>Bacillariophyta</taxon>
        <taxon>Bacillariophyceae</taxon>
        <taxon>Bacillariophycidae</taxon>
        <taxon>Naviculales</taxon>
        <taxon>Naviculaceae</taxon>
        <taxon>Fistulifera</taxon>
    </lineage>
</organism>
<dbReference type="GO" id="GO:0005096">
    <property type="term" value="F:GTPase activator activity"/>
    <property type="evidence" value="ECO:0007669"/>
    <property type="project" value="UniProtKB-KW"/>
</dbReference>
<dbReference type="PANTHER" id="PTHR46395">
    <property type="entry name" value="ADP-RIBOSYLATION FACTOR GTPASE-ACTIVATING PROTEIN 1"/>
    <property type="match status" value="1"/>
</dbReference>
<evidence type="ECO:0000259" key="7">
    <source>
        <dbReference type="PROSITE" id="PS50115"/>
    </source>
</evidence>
<dbReference type="GO" id="GO:0008270">
    <property type="term" value="F:zinc ion binding"/>
    <property type="evidence" value="ECO:0007669"/>
    <property type="project" value="UniProtKB-KW"/>
</dbReference>
<dbReference type="GO" id="GO:0032012">
    <property type="term" value="P:regulation of ARF protein signal transduction"/>
    <property type="evidence" value="ECO:0007669"/>
    <property type="project" value="TreeGrafter"/>
</dbReference>
<feature type="compositionally biased region" description="Basic and acidic residues" evidence="6">
    <location>
        <begin position="342"/>
        <end position="353"/>
    </location>
</feature>
<sequence length="425" mass="44237">MVQMSRQDQAVVLALPGNAQCCDCGMKNPQWASVSFGNVFCLECSGVHRSLGVHISFVRSIAMDSWTDAQLAQMKLGGNDKCNAYLQQHGIDPRTPIKQKYESPVAQLYKLQLKARAEGKPIPTELPAAAPRSGNLPSSHNSSSSNNSAGDPQSMERLPGESEQQYVARQTRLRDEARARMAAKFGNSGGGMGSSSMQGIGSDPSYNPRAGGYSSNNNSTDVLQTFSSGLGAALGVAGSYAGSVAAKLQSEDTLQSVKTVGSSFWGTLTSSVSSVAATLTTDEDDGLSDLQRQFASQKPTQSKYAGFGSGAPTSSGSSFGAPAASNPSFASNVVQEAPGLPGEDRNGVERLTGESDEQYVVRQTRLRDEARARMAAKFGGGGGLSSVASSPPPASARPTPPPSLVKPPSSGNNVNATDFFSSFGA</sequence>
<dbReference type="EMBL" id="BDSP01000225">
    <property type="protein sequence ID" value="GAX25523.1"/>
    <property type="molecule type" value="Genomic_DNA"/>
</dbReference>
<proteinExistence type="predicted"/>
<dbReference type="InterPro" id="IPR037278">
    <property type="entry name" value="ARFGAP/RecO"/>
</dbReference>
<reference evidence="8 9" key="1">
    <citation type="journal article" date="2015" name="Plant Cell">
        <title>Oil accumulation by the oleaginous diatom Fistulifera solaris as revealed by the genome and transcriptome.</title>
        <authorList>
            <person name="Tanaka T."/>
            <person name="Maeda Y."/>
            <person name="Veluchamy A."/>
            <person name="Tanaka M."/>
            <person name="Abida H."/>
            <person name="Marechal E."/>
            <person name="Bowler C."/>
            <person name="Muto M."/>
            <person name="Sunaga Y."/>
            <person name="Tanaka M."/>
            <person name="Yoshino T."/>
            <person name="Taniguchi T."/>
            <person name="Fukuda Y."/>
            <person name="Nemoto M."/>
            <person name="Matsumoto M."/>
            <person name="Wong P.S."/>
            <person name="Aburatani S."/>
            <person name="Fujibuchi W."/>
        </authorList>
    </citation>
    <scope>NUCLEOTIDE SEQUENCE [LARGE SCALE GENOMIC DNA]</scope>
    <source>
        <strain evidence="8 9">JPCC DA0580</strain>
    </source>
</reference>
<dbReference type="OrthoDB" id="983479at2759"/>
<feature type="compositionally biased region" description="Pro residues" evidence="6">
    <location>
        <begin position="390"/>
        <end position="405"/>
    </location>
</feature>
<evidence type="ECO:0000256" key="3">
    <source>
        <dbReference type="ARBA" id="ARBA00022771"/>
    </source>
</evidence>
<dbReference type="InterPro" id="IPR001164">
    <property type="entry name" value="ArfGAP_dom"/>
</dbReference>
<dbReference type="SUPFAM" id="SSF57863">
    <property type="entry name" value="ArfGap/RecO-like zinc finger"/>
    <property type="match status" value="1"/>
</dbReference>
<dbReference type="SMART" id="SM00105">
    <property type="entry name" value="ArfGap"/>
    <property type="match status" value="1"/>
</dbReference>
<evidence type="ECO:0000256" key="6">
    <source>
        <dbReference type="SAM" id="MobiDB-lite"/>
    </source>
</evidence>
<feature type="region of interest" description="Disordered" evidence="6">
    <location>
        <begin position="120"/>
        <end position="213"/>
    </location>
</feature>
<dbReference type="InParanoid" id="A0A1Z5KGV0"/>
<keyword evidence="9" id="KW-1185">Reference proteome</keyword>
<accession>A0A1Z5KGV0</accession>
<evidence type="ECO:0000256" key="4">
    <source>
        <dbReference type="ARBA" id="ARBA00022833"/>
    </source>
</evidence>
<keyword evidence="3 5" id="KW-0863">Zinc-finger</keyword>
<dbReference type="PRINTS" id="PR00405">
    <property type="entry name" value="REVINTRACTNG"/>
</dbReference>
<dbReference type="InterPro" id="IPR038508">
    <property type="entry name" value="ArfGAP_dom_sf"/>
</dbReference>
<feature type="compositionally biased region" description="Low complexity" evidence="6">
    <location>
        <begin position="310"/>
        <end position="331"/>
    </location>
</feature>
<protein>
    <submittedName>
        <fullName evidence="8">ADP-ribosylation factor GTPase-activating protein 1</fullName>
    </submittedName>
</protein>
<evidence type="ECO:0000256" key="1">
    <source>
        <dbReference type="ARBA" id="ARBA00022468"/>
    </source>
</evidence>
<dbReference type="Proteomes" id="UP000198406">
    <property type="component" value="Unassembled WGS sequence"/>
</dbReference>
<evidence type="ECO:0000256" key="5">
    <source>
        <dbReference type="PROSITE-ProRule" id="PRU00288"/>
    </source>
</evidence>
<evidence type="ECO:0000313" key="9">
    <source>
        <dbReference type="Proteomes" id="UP000198406"/>
    </source>
</evidence>
<feature type="compositionally biased region" description="Polar residues" evidence="6">
    <location>
        <begin position="411"/>
        <end position="425"/>
    </location>
</feature>
<keyword evidence="1" id="KW-0343">GTPase activation</keyword>
<evidence type="ECO:0000256" key="2">
    <source>
        <dbReference type="ARBA" id="ARBA00022723"/>
    </source>
</evidence>
<dbReference type="PANTHER" id="PTHR46395:SF1">
    <property type="entry name" value="ADP-RIBOSYLATION FACTOR GTPASE-ACTIVATING PROTEIN 1"/>
    <property type="match status" value="1"/>
</dbReference>
<dbReference type="GO" id="GO:0000139">
    <property type="term" value="C:Golgi membrane"/>
    <property type="evidence" value="ECO:0007669"/>
    <property type="project" value="TreeGrafter"/>
</dbReference>
<dbReference type="PROSITE" id="PS50115">
    <property type="entry name" value="ARFGAP"/>
    <property type="match status" value="1"/>
</dbReference>
<keyword evidence="2" id="KW-0479">Metal-binding</keyword>
<dbReference type="GO" id="GO:0030100">
    <property type="term" value="P:regulation of endocytosis"/>
    <property type="evidence" value="ECO:0007669"/>
    <property type="project" value="TreeGrafter"/>
</dbReference>
<comment type="caution">
    <text evidence="8">The sequence shown here is derived from an EMBL/GenBank/DDBJ whole genome shotgun (WGS) entry which is preliminary data.</text>
</comment>
<feature type="region of interest" description="Disordered" evidence="6">
    <location>
        <begin position="295"/>
        <end position="425"/>
    </location>
</feature>
<dbReference type="Gene3D" id="1.10.220.150">
    <property type="entry name" value="Arf GTPase activating protein"/>
    <property type="match status" value="1"/>
</dbReference>
<dbReference type="AlphaFoldDB" id="A0A1Z5KGV0"/>
<dbReference type="CDD" id="cd08830">
    <property type="entry name" value="ArfGap_ArfGap1"/>
    <property type="match status" value="1"/>
</dbReference>
<feature type="compositionally biased region" description="Low complexity" evidence="6">
    <location>
        <begin position="133"/>
        <end position="148"/>
    </location>
</feature>
<name>A0A1Z5KGV0_FISSO</name>